<sequence length="124" mass="14454">MNKKELEIVLSLSANKRYEYFIKKVADSENVLGLYNEGWATTEDNNGSVLIAFWPKMEFAKVCAINEWNGYVPKKIDLHEFIEKWLPGMKKDGIKPSIFWNNYDSAVLDIDILIEDLNTELEKY</sequence>
<comment type="caution">
    <text evidence="1">The sequence shown here is derived from an EMBL/GenBank/DDBJ whole genome shotgun (WGS) entry which is preliminary data.</text>
</comment>
<organism evidence="1 2">
    <name type="scientific">Clostridium estertheticum</name>
    <dbReference type="NCBI Taxonomy" id="238834"/>
    <lineage>
        <taxon>Bacteria</taxon>
        <taxon>Bacillati</taxon>
        <taxon>Bacillota</taxon>
        <taxon>Clostridia</taxon>
        <taxon>Eubacteriales</taxon>
        <taxon>Clostridiaceae</taxon>
        <taxon>Clostridium</taxon>
    </lineage>
</organism>
<dbReference type="RefSeq" id="WP_152752117.1">
    <property type="nucleotide sequence ID" value="NZ_SPSE01000025.1"/>
</dbReference>
<dbReference type="EMBL" id="SPSF01000023">
    <property type="protein sequence ID" value="MPQ62308.1"/>
    <property type="molecule type" value="Genomic_DNA"/>
</dbReference>
<gene>
    <name evidence="1" type="ORF">E4V82_09290</name>
</gene>
<dbReference type="Proteomes" id="UP000342249">
    <property type="component" value="Unassembled WGS sequence"/>
</dbReference>
<proteinExistence type="predicted"/>
<dbReference type="AlphaFoldDB" id="A0A5N7IMW0"/>
<dbReference type="Pfam" id="PF11042">
    <property type="entry name" value="DUF2750"/>
    <property type="match status" value="1"/>
</dbReference>
<accession>A0A5N7IMW0</accession>
<reference evidence="1 2" key="1">
    <citation type="journal article" date="2019" name="Lett. Appl. Microbiol.">
        <title>A case of 'blown pack' spoilage of vacuum-packaged pork likely associated with Clostridium estertheticum in Canada.</title>
        <authorList>
            <person name="Zhang P."/>
            <person name="Ward P."/>
            <person name="McMullen L.M."/>
            <person name="Yang X."/>
        </authorList>
    </citation>
    <scope>NUCLEOTIDE SEQUENCE [LARGE SCALE GENOMIC DNA]</scope>
    <source>
        <strain evidence="1 2">MA19</strain>
    </source>
</reference>
<dbReference type="InterPro" id="IPR021284">
    <property type="entry name" value="DUF2750"/>
</dbReference>
<protein>
    <submittedName>
        <fullName evidence="1">DUF2750 domain-containing protein</fullName>
    </submittedName>
</protein>
<name>A0A5N7IMW0_9CLOT</name>
<evidence type="ECO:0000313" key="1">
    <source>
        <dbReference type="EMBL" id="MPQ62308.1"/>
    </source>
</evidence>
<evidence type="ECO:0000313" key="2">
    <source>
        <dbReference type="Proteomes" id="UP000342249"/>
    </source>
</evidence>